<sequence>MDRAIKVTVIGAGLMGHGIGQVFAREGHAVVLSDPDAAALGRALDKMRQNLVDDGADPERVLCNVSTEVALAQAVAHADLVIEAVPERLALKQQLFQDLAEAAPEHAILASNTSVIPITDIGAGLSEHPRGRLVGTHWWNPPHLVPLVEVVRTAHTRMDVFEQMYAWLEAVGKRPVKVHRDVTGFIGNRLQHAMWREAIGLVEDGVCDAEAIDLVVKNSFGLRGPVLGPMENADLVGLELTRDVHRVMFPALRTDAEPSPLLDRLIAQGHLGMKAGQGLRSWTAESADQVRLELARHLRRMTRSEDPCTQIQATPGKHPTR</sequence>
<protein>
    <submittedName>
        <fullName evidence="6">3-hydroxyacyl-CoA dehydrogenase</fullName>
    </submittedName>
</protein>
<accession>A0A016XEX0</accession>
<dbReference type="InterPro" id="IPR036291">
    <property type="entry name" value="NAD(P)-bd_dom_sf"/>
</dbReference>
<dbReference type="InterPro" id="IPR006176">
    <property type="entry name" value="3-OHacyl-CoA_DH_NAD-bd"/>
</dbReference>
<evidence type="ECO:0000256" key="2">
    <source>
        <dbReference type="PIRSR" id="PIRSR000105-1"/>
    </source>
</evidence>
<dbReference type="AlphaFoldDB" id="A0A016XEX0"/>
<dbReference type="GO" id="GO:0008691">
    <property type="term" value="F:3-hydroxybutyryl-CoA dehydrogenase activity"/>
    <property type="evidence" value="ECO:0007669"/>
    <property type="project" value="TreeGrafter"/>
</dbReference>
<dbReference type="InterPro" id="IPR022694">
    <property type="entry name" value="3-OHacyl-CoA_DH"/>
</dbReference>
<feature type="binding site" evidence="3">
    <location>
        <position position="87"/>
    </location>
    <ligand>
        <name>NAD(+)</name>
        <dbReference type="ChEBI" id="CHEBI:57540"/>
    </ligand>
</feature>
<dbReference type="GO" id="GO:0070403">
    <property type="term" value="F:NAD+ binding"/>
    <property type="evidence" value="ECO:0007669"/>
    <property type="project" value="InterPro"/>
</dbReference>
<dbReference type="Pfam" id="PF02737">
    <property type="entry name" value="3HCDH_N"/>
    <property type="match status" value="1"/>
</dbReference>
<dbReference type="InterPro" id="IPR008927">
    <property type="entry name" value="6-PGluconate_DH-like_C_sf"/>
</dbReference>
<name>A0A016XEX0_9BURK</name>
<dbReference type="RefSeq" id="WP_051509473.1">
    <property type="nucleotide sequence ID" value="NZ_JEMG01000001.1"/>
</dbReference>
<feature type="binding site" evidence="3">
    <location>
        <position position="34"/>
    </location>
    <ligand>
        <name>NAD(+)</name>
        <dbReference type="ChEBI" id="CHEBI:57540"/>
    </ligand>
</feature>
<feature type="domain" description="3-hydroxyacyl-CoA dehydrogenase C-terminal" evidence="4">
    <location>
        <begin position="184"/>
        <end position="279"/>
    </location>
</feature>
<feature type="binding site" evidence="3">
    <location>
        <position position="274"/>
    </location>
    <ligand>
        <name>NAD(+)</name>
        <dbReference type="ChEBI" id="CHEBI:57540"/>
    </ligand>
</feature>
<dbReference type="InterPro" id="IPR013328">
    <property type="entry name" value="6PGD_dom2"/>
</dbReference>
<dbReference type="EMBL" id="JEMG01000001">
    <property type="protein sequence ID" value="EYC50082.1"/>
    <property type="molecule type" value="Genomic_DNA"/>
</dbReference>
<gene>
    <name evidence="6" type="ORF">AZ34_02660</name>
</gene>
<keyword evidence="3" id="KW-0520">NAD</keyword>
<dbReference type="Gene3D" id="3.40.50.720">
    <property type="entry name" value="NAD(P)-binding Rossmann-like Domain"/>
    <property type="match status" value="1"/>
</dbReference>
<keyword evidence="1" id="KW-0560">Oxidoreductase</keyword>
<dbReference type="Proteomes" id="UP000023268">
    <property type="component" value="Unassembled WGS sequence"/>
</dbReference>
<feature type="binding site" evidence="3">
    <location>
        <position position="140"/>
    </location>
    <ligand>
        <name>NAD(+)</name>
        <dbReference type="ChEBI" id="CHEBI:57540"/>
    </ligand>
</feature>
<dbReference type="SUPFAM" id="SSF48179">
    <property type="entry name" value="6-phosphogluconate dehydrogenase C-terminal domain-like"/>
    <property type="match status" value="1"/>
</dbReference>
<dbReference type="PANTHER" id="PTHR48075">
    <property type="entry name" value="3-HYDROXYACYL-COA DEHYDROGENASE FAMILY PROTEIN"/>
    <property type="match status" value="1"/>
</dbReference>
<dbReference type="PIRSF" id="PIRSF000105">
    <property type="entry name" value="HCDH"/>
    <property type="match status" value="1"/>
</dbReference>
<comment type="caution">
    <text evidence="6">The sequence shown here is derived from an EMBL/GenBank/DDBJ whole genome shotgun (WGS) entry which is preliminary data.</text>
</comment>
<evidence type="ECO:0000313" key="7">
    <source>
        <dbReference type="Proteomes" id="UP000023268"/>
    </source>
</evidence>
<reference evidence="6 7" key="1">
    <citation type="submission" date="2014-02" db="EMBL/GenBank/DDBJ databases">
        <title>Draft Genome of Hylemonella gracilis isolated from the Niagara River.</title>
        <authorList>
            <person name="Pawlowski D.R."/>
            <person name="Koudelka G.B."/>
        </authorList>
    </citation>
    <scope>NUCLEOTIDE SEQUENCE [LARGE SCALE GENOMIC DNA]</scope>
    <source>
        <strain evidence="6 7">Niagara R</strain>
    </source>
</reference>
<dbReference type="eggNOG" id="COG1250">
    <property type="taxonomic scope" value="Bacteria"/>
</dbReference>
<dbReference type="Gene3D" id="1.10.1040.10">
    <property type="entry name" value="N-(1-d-carboxylethyl)-l-norvaline Dehydrogenase, domain 2"/>
    <property type="match status" value="1"/>
</dbReference>
<feature type="binding site" evidence="3">
    <location>
        <begin position="11"/>
        <end position="16"/>
    </location>
    <ligand>
        <name>NAD(+)</name>
        <dbReference type="ChEBI" id="CHEBI:57540"/>
    </ligand>
</feature>
<dbReference type="GO" id="GO:0006635">
    <property type="term" value="P:fatty acid beta-oxidation"/>
    <property type="evidence" value="ECO:0007669"/>
    <property type="project" value="TreeGrafter"/>
</dbReference>
<feature type="site" description="Important for catalytic activity" evidence="2">
    <location>
        <position position="137"/>
    </location>
</feature>
<dbReference type="Pfam" id="PF00725">
    <property type="entry name" value="3HCDH"/>
    <property type="match status" value="1"/>
</dbReference>
<dbReference type="PANTHER" id="PTHR48075:SF5">
    <property type="entry name" value="3-HYDROXYBUTYRYL-COA DEHYDROGENASE"/>
    <property type="match status" value="1"/>
</dbReference>
<evidence type="ECO:0000313" key="6">
    <source>
        <dbReference type="EMBL" id="EYC50082.1"/>
    </source>
</evidence>
<evidence type="ECO:0000256" key="3">
    <source>
        <dbReference type="PIRSR" id="PIRSR000105-2"/>
    </source>
</evidence>
<dbReference type="InterPro" id="IPR006108">
    <property type="entry name" value="3HC_DH_C"/>
</dbReference>
<feature type="binding site" evidence="3">
    <location>
        <position position="114"/>
    </location>
    <ligand>
        <name>NAD(+)</name>
        <dbReference type="ChEBI" id="CHEBI:57540"/>
    </ligand>
</feature>
<feature type="domain" description="3-hydroxyacyl-CoA dehydrogenase NAD binding" evidence="5">
    <location>
        <begin position="6"/>
        <end position="181"/>
    </location>
</feature>
<dbReference type="SUPFAM" id="SSF51735">
    <property type="entry name" value="NAD(P)-binding Rossmann-fold domains"/>
    <property type="match status" value="1"/>
</dbReference>
<proteinExistence type="predicted"/>
<organism evidence="6 7">
    <name type="scientific">Hylemonella gracilis str. Niagara R</name>
    <dbReference type="NCBI Taxonomy" id="1458275"/>
    <lineage>
        <taxon>Bacteria</taxon>
        <taxon>Pseudomonadati</taxon>
        <taxon>Pseudomonadota</taxon>
        <taxon>Betaproteobacteria</taxon>
        <taxon>Burkholderiales</taxon>
        <taxon>Comamonadaceae</taxon>
        <taxon>Hylemonella</taxon>
    </lineage>
</organism>
<dbReference type="OrthoDB" id="5287258at2"/>
<evidence type="ECO:0000259" key="4">
    <source>
        <dbReference type="Pfam" id="PF00725"/>
    </source>
</evidence>
<feature type="binding site" evidence="3">
    <location>
        <position position="92"/>
    </location>
    <ligand>
        <name>NAD(+)</name>
        <dbReference type="ChEBI" id="CHEBI:57540"/>
    </ligand>
</feature>
<evidence type="ECO:0000259" key="5">
    <source>
        <dbReference type="Pfam" id="PF02737"/>
    </source>
</evidence>
<evidence type="ECO:0000256" key="1">
    <source>
        <dbReference type="ARBA" id="ARBA00023002"/>
    </source>
</evidence>
<dbReference type="STRING" id="1458275.AZ34_02660"/>